<evidence type="ECO:0000259" key="2">
    <source>
        <dbReference type="Pfam" id="PF20152"/>
    </source>
</evidence>
<proteinExistence type="predicted"/>
<evidence type="ECO:0000256" key="1">
    <source>
        <dbReference type="SAM" id="Phobius"/>
    </source>
</evidence>
<sequence length="368" mass="40584">MSDLPPLAAITGPLLIGTWASMLLYMAEAIQAMYYFRHFENDDWKLKASSRARAGIMSRLNVSEGIRGISIHHRHLVFGWRLCQYISLHYNSCRYVQEILPDKLGDTSPFSTGDLAYLAKGNFGTPALLISTGIVAIHVQSFLIIRYWRFTHNTALSVFMGCLALTSLASNLEAGFVVAFFPDLKDHTKVKISSIVCTITEVTTDVLLAASMIRELWRMQSRIPITQHRIKNTVRRIIILSFQSGAAAAGLTITGLITFLAHDKTNIAAGILLTLRRVYILSMLLNLNIRKSTKTETGVVTTSGLRTPGGGTVENSKGVITSIRFNQTSLAPFSHGQTGSEAVTDTFKSMVPMDNIPEEVKMNSISNK</sequence>
<feature type="transmembrane region" description="Helical" evidence="1">
    <location>
        <begin position="127"/>
        <end position="148"/>
    </location>
</feature>
<feature type="transmembrane region" description="Helical" evidence="1">
    <location>
        <begin position="237"/>
        <end position="261"/>
    </location>
</feature>
<accession>A0A8H6X817</accession>
<feature type="transmembrane region" description="Helical" evidence="1">
    <location>
        <begin position="267"/>
        <end position="287"/>
    </location>
</feature>
<dbReference type="Pfam" id="PF20152">
    <property type="entry name" value="DUF6534"/>
    <property type="match status" value="1"/>
</dbReference>
<dbReference type="Proteomes" id="UP000620124">
    <property type="component" value="Unassembled WGS sequence"/>
</dbReference>
<keyword evidence="4" id="KW-1185">Reference proteome</keyword>
<feature type="transmembrane region" description="Helical" evidence="1">
    <location>
        <begin position="6"/>
        <end position="27"/>
    </location>
</feature>
<reference evidence="3" key="1">
    <citation type="submission" date="2020-05" db="EMBL/GenBank/DDBJ databases">
        <title>Mycena genomes resolve the evolution of fungal bioluminescence.</title>
        <authorList>
            <person name="Tsai I.J."/>
        </authorList>
    </citation>
    <scope>NUCLEOTIDE SEQUENCE</scope>
    <source>
        <strain evidence="3">CCC161011</strain>
    </source>
</reference>
<organism evidence="3 4">
    <name type="scientific">Mycena venus</name>
    <dbReference type="NCBI Taxonomy" id="2733690"/>
    <lineage>
        <taxon>Eukaryota</taxon>
        <taxon>Fungi</taxon>
        <taxon>Dikarya</taxon>
        <taxon>Basidiomycota</taxon>
        <taxon>Agaricomycotina</taxon>
        <taxon>Agaricomycetes</taxon>
        <taxon>Agaricomycetidae</taxon>
        <taxon>Agaricales</taxon>
        <taxon>Marasmiineae</taxon>
        <taxon>Mycenaceae</taxon>
        <taxon>Mycena</taxon>
    </lineage>
</organism>
<dbReference type="OrthoDB" id="2979016at2759"/>
<keyword evidence="1" id="KW-0472">Membrane</keyword>
<keyword evidence="1" id="KW-0812">Transmembrane</keyword>
<dbReference type="EMBL" id="JACAZI010000023">
    <property type="protein sequence ID" value="KAF7336285.1"/>
    <property type="molecule type" value="Genomic_DNA"/>
</dbReference>
<feature type="transmembrane region" description="Helical" evidence="1">
    <location>
        <begin position="154"/>
        <end position="181"/>
    </location>
</feature>
<dbReference type="AlphaFoldDB" id="A0A8H6X817"/>
<gene>
    <name evidence="3" type="ORF">MVEN_02176800</name>
</gene>
<dbReference type="PANTHER" id="PTHR40465">
    <property type="entry name" value="CHROMOSOME 1, WHOLE GENOME SHOTGUN SEQUENCE"/>
    <property type="match status" value="1"/>
</dbReference>
<name>A0A8H6X817_9AGAR</name>
<evidence type="ECO:0000313" key="3">
    <source>
        <dbReference type="EMBL" id="KAF7336285.1"/>
    </source>
</evidence>
<dbReference type="InterPro" id="IPR045339">
    <property type="entry name" value="DUF6534"/>
</dbReference>
<evidence type="ECO:0000313" key="4">
    <source>
        <dbReference type="Proteomes" id="UP000620124"/>
    </source>
</evidence>
<feature type="domain" description="DUF6534" evidence="2">
    <location>
        <begin position="202"/>
        <end position="292"/>
    </location>
</feature>
<protein>
    <recommendedName>
        <fullName evidence="2">DUF6534 domain-containing protein</fullName>
    </recommendedName>
</protein>
<comment type="caution">
    <text evidence="3">The sequence shown here is derived from an EMBL/GenBank/DDBJ whole genome shotgun (WGS) entry which is preliminary data.</text>
</comment>
<keyword evidence="1" id="KW-1133">Transmembrane helix</keyword>
<dbReference type="PANTHER" id="PTHR40465:SF1">
    <property type="entry name" value="DUF6534 DOMAIN-CONTAINING PROTEIN"/>
    <property type="match status" value="1"/>
</dbReference>